<dbReference type="InterPro" id="IPR018677">
    <property type="entry name" value="DUF2157"/>
</dbReference>
<feature type="transmembrane region" description="Helical" evidence="1">
    <location>
        <begin position="217"/>
        <end position="236"/>
    </location>
</feature>
<feature type="transmembrane region" description="Helical" evidence="1">
    <location>
        <begin position="242"/>
        <end position="259"/>
    </location>
</feature>
<evidence type="ECO:0000313" key="4">
    <source>
        <dbReference type="Proteomes" id="UP000293162"/>
    </source>
</evidence>
<comment type="caution">
    <text evidence="3">The sequence shown here is derived from an EMBL/GenBank/DDBJ whole genome shotgun (WGS) entry which is preliminary data.</text>
</comment>
<feature type="transmembrane region" description="Helical" evidence="1">
    <location>
        <begin position="65"/>
        <end position="86"/>
    </location>
</feature>
<dbReference type="OrthoDB" id="650263at2"/>
<dbReference type="EMBL" id="SEWF01000020">
    <property type="protein sequence ID" value="RYU94942.1"/>
    <property type="molecule type" value="Genomic_DNA"/>
</dbReference>
<dbReference type="Pfam" id="PF09925">
    <property type="entry name" value="DUF2157"/>
    <property type="match status" value="1"/>
</dbReference>
<feature type="transmembrane region" description="Helical" evidence="1">
    <location>
        <begin position="296"/>
        <end position="315"/>
    </location>
</feature>
<protein>
    <submittedName>
        <fullName evidence="3">DUF2157 domain-containing protein</fullName>
    </submittedName>
</protein>
<proteinExistence type="predicted"/>
<evidence type="ECO:0000259" key="2">
    <source>
        <dbReference type="Pfam" id="PF09925"/>
    </source>
</evidence>
<keyword evidence="1" id="KW-1133">Transmembrane helix</keyword>
<keyword evidence="1" id="KW-0472">Membrane</keyword>
<organism evidence="3 4">
    <name type="scientific">Emticicia agri</name>
    <dbReference type="NCBI Taxonomy" id="2492393"/>
    <lineage>
        <taxon>Bacteria</taxon>
        <taxon>Pseudomonadati</taxon>
        <taxon>Bacteroidota</taxon>
        <taxon>Cytophagia</taxon>
        <taxon>Cytophagales</taxon>
        <taxon>Leadbetterellaceae</taxon>
        <taxon>Emticicia</taxon>
    </lineage>
</organism>
<feature type="transmembrane region" description="Helical" evidence="1">
    <location>
        <begin position="41"/>
        <end position="59"/>
    </location>
</feature>
<accession>A0A4Q5LYR6</accession>
<feature type="transmembrane region" description="Helical" evidence="1">
    <location>
        <begin position="130"/>
        <end position="149"/>
    </location>
</feature>
<feature type="transmembrane region" description="Helical" evidence="1">
    <location>
        <begin position="156"/>
        <end position="176"/>
    </location>
</feature>
<name>A0A4Q5LYR6_9BACT</name>
<keyword evidence="1" id="KW-0812">Transmembrane</keyword>
<evidence type="ECO:0000313" key="3">
    <source>
        <dbReference type="EMBL" id="RYU94942.1"/>
    </source>
</evidence>
<dbReference type="AlphaFoldDB" id="A0A4Q5LYR6"/>
<feature type="domain" description="DUF2157" evidence="2">
    <location>
        <begin position="9"/>
        <end position="155"/>
    </location>
</feature>
<sequence>MEYQQLLKTLVENAIIPEDQSAKIKTYEQNKPFSVHWELRTLLYVGITLLGAGLGVVIYENIDSIGHNVLIGLILLAFLGCLYYAFKHRKPFTWEEVIETEKLDDFALLGACVMFLTLEGYLQYQYNVFGTRYGLATFLPAVLFFFLAYRFDHRGVLSMAVTAFASWVGVNIAPIRLWQQRNFSTADITHISILLGIVLIVMGGISEYKQWKKHFSFTYFIFGFNIAFVATLAGLFQFDMKLVYLLVMAILSYGSIWYARRTQSYLYLLMGVIYGYIALTYWIFHWEYTNGLDFTLYMLYFMGSAVGVVFFLINIKQIIGLKK</sequence>
<feature type="transmembrane region" description="Helical" evidence="1">
    <location>
        <begin position="106"/>
        <end position="124"/>
    </location>
</feature>
<evidence type="ECO:0000256" key="1">
    <source>
        <dbReference type="SAM" id="Phobius"/>
    </source>
</evidence>
<keyword evidence="4" id="KW-1185">Reference proteome</keyword>
<feature type="transmembrane region" description="Helical" evidence="1">
    <location>
        <begin position="188"/>
        <end position="205"/>
    </location>
</feature>
<reference evidence="3 4" key="1">
    <citation type="submission" date="2019-02" db="EMBL/GenBank/DDBJ databases">
        <title>Bacterial novel species Emticicia sp. 17J42-9 isolated from soil.</title>
        <authorList>
            <person name="Jung H.-Y."/>
        </authorList>
    </citation>
    <scope>NUCLEOTIDE SEQUENCE [LARGE SCALE GENOMIC DNA]</scope>
    <source>
        <strain evidence="3 4">17J42-9</strain>
    </source>
</reference>
<gene>
    <name evidence="3" type="ORF">EWM59_14720</name>
</gene>
<dbReference type="RefSeq" id="WP_130021852.1">
    <property type="nucleotide sequence ID" value="NZ_SEWF01000020.1"/>
</dbReference>
<dbReference type="Proteomes" id="UP000293162">
    <property type="component" value="Unassembled WGS sequence"/>
</dbReference>
<feature type="transmembrane region" description="Helical" evidence="1">
    <location>
        <begin position="266"/>
        <end position="284"/>
    </location>
</feature>